<dbReference type="InterPro" id="IPR019459">
    <property type="entry name" value="GRAB"/>
</dbReference>
<feature type="region of interest" description="Disordered" evidence="5">
    <location>
        <begin position="511"/>
        <end position="562"/>
    </location>
</feature>
<feature type="region of interest" description="Disordered" evidence="5">
    <location>
        <begin position="604"/>
        <end position="630"/>
    </location>
</feature>
<evidence type="ECO:0000313" key="7">
    <source>
        <dbReference type="EMBL" id="KAG8224281.1"/>
    </source>
</evidence>
<keyword evidence="2" id="KW-0333">Golgi apparatus</keyword>
<dbReference type="OrthoDB" id="425925at2759"/>
<dbReference type="InterPro" id="IPR000237">
    <property type="entry name" value="GRIP_dom"/>
</dbReference>
<keyword evidence="8" id="KW-1185">Reference proteome</keyword>
<feature type="coiled-coil region" evidence="4">
    <location>
        <begin position="1069"/>
        <end position="1311"/>
    </location>
</feature>
<feature type="coiled-coil region" evidence="4">
    <location>
        <begin position="469"/>
        <end position="503"/>
    </location>
</feature>
<dbReference type="GO" id="GO:0005794">
    <property type="term" value="C:Golgi apparatus"/>
    <property type="evidence" value="ECO:0007669"/>
    <property type="project" value="UniProtKB-SubCell"/>
</dbReference>
<dbReference type="Gene3D" id="1.10.287.1490">
    <property type="match status" value="1"/>
</dbReference>
<feature type="compositionally biased region" description="Polar residues" evidence="5">
    <location>
        <begin position="553"/>
        <end position="562"/>
    </location>
</feature>
<dbReference type="EMBL" id="KZ308190">
    <property type="protein sequence ID" value="KAG8224281.1"/>
    <property type="molecule type" value="Genomic_DNA"/>
</dbReference>
<feature type="compositionally biased region" description="Polar residues" evidence="5">
    <location>
        <begin position="620"/>
        <end position="630"/>
    </location>
</feature>
<gene>
    <name evidence="7" type="ORF">J437_LFUL005087</name>
</gene>
<dbReference type="GO" id="GO:0006888">
    <property type="term" value="P:endoplasmic reticulum to Golgi vesicle-mediated transport"/>
    <property type="evidence" value="ECO:0007669"/>
    <property type="project" value="TreeGrafter"/>
</dbReference>
<dbReference type="GO" id="GO:0031267">
    <property type="term" value="F:small GTPase binding"/>
    <property type="evidence" value="ECO:0007669"/>
    <property type="project" value="TreeGrafter"/>
</dbReference>
<dbReference type="PANTHER" id="PTHR18921:SF2">
    <property type="entry name" value="THYROID RECEPTOR-INTERACTING PROTEIN 11"/>
    <property type="match status" value="1"/>
</dbReference>
<feature type="compositionally biased region" description="Polar residues" evidence="5">
    <location>
        <begin position="175"/>
        <end position="191"/>
    </location>
</feature>
<dbReference type="Proteomes" id="UP000792457">
    <property type="component" value="Unassembled WGS sequence"/>
</dbReference>
<protein>
    <recommendedName>
        <fullName evidence="6">GRIP domain-containing protein</fullName>
    </recommendedName>
</protein>
<accession>A0A8K0JX42</accession>
<feature type="region of interest" description="Disordered" evidence="5">
    <location>
        <begin position="1018"/>
        <end position="1060"/>
    </location>
</feature>
<dbReference type="GO" id="GO:0007030">
    <property type="term" value="P:Golgi organization"/>
    <property type="evidence" value="ECO:0007669"/>
    <property type="project" value="TreeGrafter"/>
</dbReference>
<sequence length="1440" mass="164036">MAWLGEGLSSLRGQITSFTKEVLSEGREENYDQEGKLREAQEKIQELENLCSAKDKEISRLNEVNNTLELKANQLFENQKQHQQSSLFNVGSTSSLGEISRVYSLEDLGYGKKETTYDFSSMETEKDDLVEYLRAEIRALKIEKEKFEKKLRIFENESKSSGQSLGASKPEVDQNRANTSDNSSANGQHAGSTVLKKDSLVLDQDSAMEVSVGDLDLRNHDVEMINAVQLGIISPSDQNQQNCNDKGHLSYSEKISEGLKSDDNIDAAVRRWRIEDARGECDGSEEMPKEVSKLMAQIQKLTSSLSDAQLSLNQSQGREKQLLHQIEKMKEQELKAEVTISNLNIQLESIQYTNEQLEQKLEDLDRQHMQALDQLMSVKSSLQQKNEDLQSVIKEMDQKILNLEKEISVYSSNANAFNQNESSLRREIELEIEKKILKFVPPELIPRESSSSGDFVVIVGAVKGLAKMCEEHRWKKEAMEKKMAEIVKEARETESQYLQLRADIAHREKASGLRTEGLEPILETGEEEEEDEDEPDAPRTSVENRSFKPNMETKMSGSSGDNINLQRRCLALEEEIKKLRAKEVVEPDFDEEDEDDVEGIEEANDWTWQANLEPKKADVSTDSGSSAEVTNQVKDSVFSQSDVLSLLINDEKLIDQFSMENSKLEKVIEELQAEKQSLETEREASFVAIEKIKEEVDDLKEDLEIKDKHVSHLKNDIKLLKEKLSTAAKEKDLLEQQIAQKDEEIKELALNVTSLGTDFESEKRKNDEMRKTIFDLNSQIAQQEFILKDKEELLHKHQENEKFLEEENVSLQHSIKREEDTTAEHLKYVSELEDVINKMKSELTKEIELKDIALKDAQTFSERCQDLENKLKTEIQGKEEVLIKFSEVEGRFKLLEESIDSDMISKNEFALKVNELESRFKLIQEEAALDRKLKDDAILKTSEQNSLLAHMENELEALKAALRDKETEVKECQQKVFDLEMERERIMCVVGDKAREISSLRLERQRLMEAMSSLEMSRQKEVVESEQVTVTNVSSDAEKHRDATDQTDAQPGEREELDDDGTIQLLAKLKSLQLESEQLAESYRHEQQRNKHLQNEIHEMMEKEASLQDELSRLREHLVAVEDRYTKEAINAQERIAFLKNKLTQVEERLHASSSAYTSASVRCNQQVESLENQVRALTEKRDESKNRLLAAEEQLAQQAKDLANLQSVLEQFQRDKERETSVIKDKMGMEISSLENKCKELFEEISELRDQLQKAREGLCAASHLSEEMDKKSEIITFLKDELQKVNANLKSAEEKLLAASQNVEGKVDKNLVKNLLLGYLSAPSQGSRRGEVLRIIAMILEFNQEEKERVDLGDGSGKGLAFIRFLENESRPKSQIRMLSDARVESNRSSPSSLHSSASATSSPSLLLSEAILPTLPTFSVASGSNSSCILKDVLKDS</sequence>
<proteinExistence type="predicted"/>
<feature type="coiled-coil region" evidence="4">
    <location>
        <begin position="787"/>
        <end position="870"/>
    </location>
</feature>
<organism evidence="7 8">
    <name type="scientific">Ladona fulva</name>
    <name type="common">Scarce chaser dragonfly</name>
    <name type="synonym">Libellula fulva</name>
    <dbReference type="NCBI Taxonomy" id="123851"/>
    <lineage>
        <taxon>Eukaryota</taxon>
        <taxon>Metazoa</taxon>
        <taxon>Ecdysozoa</taxon>
        <taxon>Arthropoda</taxon>
        <taxon>Hexapoda</taxon>
        <taxon>Insecta</taxon>
        <taxon>Pterygota</taxon>
        <taxon>Palaeoptera</taxon>
        <taxon>Odonata</taxon>
        <taxon>Epiprocta</taxon>
        <taxon>Anisoptera</taxon>
        <taxon>Libelluloidea</taxon>
        <taxon>Libellulidae</taxon>
        <taxon>Ladona</taxon>
    </lineage>
</organism>
<evidence type="ECO:0000259" key="6">
    <source>
        <dbReference type="PROSITE" id="PS50913"/>
    </source>
</evidence>
<reference evidence="7" key="1">
    <citation type="submission" date="2013-04" db="EMBL/GenBank/DDBJ databases">
        <authorList>
            <person name="Qu J."/>
            <person name="Murali S.C."/>
            <person name="Bandaranaike D."/>
            <person name="Bellair M."/>
            <person name="Blankenburg K."/>
            <person name="Chao H."/>
            <person name="Dinh H."/>
            <person name="Doddapaneni H."/>
            <person name="Downs B."/>
            <person name="Dugan-Rocha S."/>
            <person name="Elkadiri S."/>
            <person name="Gnanaolivu R.D."/>
            <person name="Hernandez B."/>
            <person name="Javaid M."/>
            <person name="Jayaseelan J.C."/>
            <person name="Lee S."/>
            <person name="Li M."/>
            <person name="Ming W."/>
            <person name="Munidasa M."/>
            <person name="Muniz J."/>
            <person name="Nguyen L."/>
            <person name="Ongeri F."/>
            <person name="Osuji N."/>
            <person name="Pu L.-L."/>
            <person name="Puazo M."/>
            <person name="Qu C."/>
            <person name="Quiroz J."/>
            <person name="Raj R."/>
            <person name="Weissenberger G."/>
            <person name="Xin Y."/>
            <person name="Zou X."/>
            <person name="Han Y."/>
            <person name="Richards S."/>
            <person name="Worley K."/>
            <person name="Muzny D."/>
            <person name="Gibbs R."/>
        </authorList>
    </citation>
    <scope>NUCLEOTIDE SEQUENCE</scope>
    <source>
        <strain evidence="7">Sampled in the wild</strain>
    </source>
</reference>
<feature type="domain" description="GRIP" evidence="6">
    <location>
        <begin position="1304"/>
        <end position="1355"/>
    </location>
</feature>
<evidence type="ECO:0000256" key="4">
    <source>
        <dbReference type="SAM" id="Coils"/>
    </source>
</evidence>
<evidence type="ECO:0000256" key="5">
    <source>
        <dbReference type="SAM" id="MobiDB-lite"/>
    </source>
</evidence>
<feature type="compositionally biased region" description="Polar residues" evidence="5">
    <location>
        <begin position="1026"/>
        <end position="1035"/>
    </location>
</feature>
<comment type="caution">
    <text evidence="7">The sequence shown here is derived from an EMBL/GenBank/DDBJ whole genome shotgun (WGS) entry which is preliminary data.</text>
</comment>
<evidence type="ECO:0000313" key="8">
    <source>
        <dbReference type="Proteomes" id="UP000792457"/>
    </source>
</evidence>
<keyword evidence="3 4" id="KW-0175">Coiled coil</keyword>
<reference evidence="7" key="2">
    <citation type="submission" date="2017-10" db="EMBL/GenBank/DDBJ databases">
        <title>Ladona fulva Genome sequencing and assembly.</title>
        <authorList>
            <person name="Murali S."/>
            <person name="Richards S."/>
            <person name="Bandaranaike D."/>
            <person name="Bellair M."/>
            <person name="Blankenburg K."/>
            <person name="Chao H."/>
            <person name="Dinh H."/>
            <person name="Doddapaneni H."/>
            <person name="Dugan-Rocha S."/>
            <person name="Elkadiri S."/>
            <person name="Gnanaolivu R."/>
            <person name="Hernandez B."/>
            <person name="Skinner E."/>
            <person name="Javaid M."/>
            <person name="Lee S."/>
            <person name="Li M."/>
            <person name="Ming W."/>
            <person name="Munidasa M."/>
            <person name="Muniz J."/>
            <person name="Nguyen L."/>
            <person name="Hughes D."/>
            <person name="Osuji N."/>
            <person name="Pu L.-L."/>
            <person name="Puazo M."/>
            <person name="Qu C."/>
            <person name="Quiroz J."/>
            <person name="Raj R."/>
            <person name="Weissenberger G."/>
            <person name="Xin Y."/>
            <person name="Zou X."/>
            <person name="Han Y."/>
            <person name="Worley K."/>
            <person name="Muzny D."/>
            <person name="Gibbs R."/>
        </authorList>
    </citation>
    <scope>NUCLEOTIDE SEQUENCE</scope>
    <source>
        <strain evidence="7">Sampled in the wild</strain>
    </source>
</reference>
<feature type="compositionally biased region" description="Acidic residues" evidence="5">
    <location>
        <begin position="524"/>
        <end position="535"/>
    </location>
</feature>
<feature type="coiled-coil region" evidence="4">
    <location>
        <begin position="312"/>
        <end position="413"/>
    </location>
</feature>
<comment type="subcellular location">
    <subcellularLocation>
        <location evidence="1">Golgi apparatus</location>
    </subcellularLocation>
</comment>
<dbReference type="Pfam" id="PF10375">
    <property type="entry name" value="GRAB"/>
    <property type="match status" value="1"/>
</dbReference>
<dbReference type="PROSITE" id="PS50913">
    <property type="entry name" value="GRIP"/>
    <property type="match status" value="1"/>
</dbReference>
<feature type="coiled-coil region" evidence="4">
    <location>
        <begin position="30"/>
        <end position="78"/>
    </location>
</feature>
<feature type="region of interest" description="Disordered" evidence="5">
    <location>
        <begin position="158"/>
        <end position="192"/>
    </location>
</feature>
<feature type="coiled-coil region" evidence="4">
    <location>
        <begin position="906"/>
        <end position="1017"/>
    </location>
</feature>
<feature type="coiled-coil region" evidence="4">
    <location>
        <begin position="654"/>
        <end position="751"/>
    </location>
</feature>
<feature type="coiled-coil region" evidence="4">
    <location>
        <begin position="130"/>
        <end position="157"/>
    </location>
</feature>
<dbReference type="PANTHER" id="PTHR18921">
    <property type="entry name" value="MYOSIN HEAVY CHAIN - RELATED"/>
    <property type="match status" value="1"/>
</dbReference>
<name>A0A8K0JX42_LADFU</name>
<evidence type="ECO:0000256" key="1">
    <source>
        <dbReference type="ARBA" id="ARBA00004555"/>
    </source>
</evidence>
<evidence type="ECO:0000256" key="2">
    <source>
        <dbReference type="ARBA" id="ARBA00023034"/>
    </source>
</evidence>
<evidence type="ECO:0000256" key="3">
    <source>
        <dbReference type="ARBA" id="ARBA00023054"/>
    </source>
</evidence>